<dbReference type="InterPro" id="IPR012767">
    <property type="entry name" value="Trehalose_TreY"/>
</dbReference>
<dbReference type="CDD" id="cd11336">
    <property type="entry name" value="AmyAc_MTSase"/>
    <property type="match status" value="1"/>
</dbReference>
<reference evidence="2" key="1">
    <citation type="submission" date="2019-10" db="EMBL/GenBank/DDBJ databases">
        <authorList>
            <consortium name="Genoscope - CEA"/>
            <person name="William W."/>
        </authorList>
    </citation>
    <scope>NUCLEOTIDE SEQUENCE [LARGE SCALE GENOMIC DNA]</scope>
    <source>
        <strain evidence="2">BBR_PRJEB10992</strain>
    </source>
</reference>
<dbReference type="Gene3D" id="3.20.20.80">
    <property type="entry name" value="Glycosidases"/>
    <property type="match status" value="4"/>
</dbReference>
<evidence type="ECO:0000313" key="2">
    <source>
        <dbReference type="EMBL" id="VXD15438.1"/>
    </source>
</evidence>
<keyword evidence="3" id="KW-1185">Reference proteome</keyword>
<dbReference type="InterPro" id="IPR017853">
    <property type="entry name" value="GH"/>
</dbReference>
<proteinExistence type="predicted"/>
<evidence type="ECO:0000259" key="1">
    <source>
        <dbReference type="SMART" id="SM00642"/>
    </source>
</evidence>
<dbReference type="AlphaFoldDB" id="A0A7Z9BJY0"/>
<dbReference type="OrthoDB" id="9805159at2"/>
<name>A0A7Z9BJY0_9CYAN</name>
<comment type="caution">
    <text evidence="2">The sequence shown here is derived from an EMBL/GenBank/DDBJ whole genome shotgun (WGS) entry which is preliminary data.</text>
</comment>
<dbReference type="SUPFAM" id="SSF51445">
    <property type="entry name" value="(Trans)glycosidases"/>
    <property type="match status" value="1"/>
</dbReference>
<dbReference type="GO" id="GO:0005992">
    <property type="term" value="P:trehalose biosynthetic process"/>
    <property type="evidence" value="ECO:0007669"/>
    <property type="project" value="TreeGrafter"/>
</dbReference>
<dbReference type="RefSeq" id="WP_083619637.1">
    <property type="nucleotide sequence ID" value="NZ_LR734861.1"/>
</dbReference>
<dbReference type="NCBIfam" id="TIGR02401">
    <property type="entry name" value="trehalose_TreY"/>
    <property type="match status" value="1"/>
</dbReference>
<evidence type="ECO:0000313" key="3">
    <source>
        <dbReference type="Proteomes" id="UP000184550"/>
    </source>
</evidence>
<dbReference type="Pfam" id="PF00128">
    <property type="entry name" value="Alpha-amylase"/>
    <property type="match status" value="1"/>
</dbReference>
<dbReference type="EMBL" id="CZCU02000122">
    <property type="protein sequence ID" value="VXD15438.1"/>
    <property type="molecule type" value="Genomic_DNA"/>
</dbReference>
<sequence length="934" mass="109138">MRIPLATYRIQFNSDFNFNQVKEIIDYLLELGISDLYASPIFRARSGSTHGYDVVDQNQLNPELGTQEDFDQLIEKIKQNGMGWLQDIVPNHMAYDSQNKYLTDIFEYGSDSDYLDFFDIDWEHPHTGFKGRVLAPLLGDFYGNCLENGQLTISYDEEGLFVNYYSLKFPLKIESYTYLISPRLKELEDRLGRRHPNVIKLLGLLYVLKNITNEESSQDRRSQAIFAKGLLWELYQENSDIQKFIDENIEYLNGKTGDSESFNFLDQLLSEQFFRLSYWKVGAEELNYRRFFTVNELISVKVEDEKVFNKTHDLIFKFVRSGKFTGLRIDHIDGLYNPLQYLHCLREKAGNIYLTVEKILELEEELPTNWPIEGTSGYEFLIYLNSLFCDRKNEDRFSQIYRDATGLTASYKQLLIDKKRLIANRNLAGDADNLAQLLKRIAGQYRYGRDLTLHGLQTAILEVLVRFPVYRTYINEGQVSEEDRYYVQFAIQEAKGQHPELINELNVIEKFLLLEYDHYLSDENKQLWLHFVRKFQQFSGPLTAKGVEDTLFYVYNRFVSLNEVGGAPDQFGIIGDTFHQFNKKRGKSWPHTMNTTSTHDTKRSEDLRARLNVVSEIPDEWEAQVRTWMALNRDQKIETEGRIIPDGNDEYFLYQNLIGSYPFYEAEYPEFVERVKQFAIKAVREAKVHTAWLRPDSVYEEGFLAFIDKILNPSENNQFLQEFKTFQQKIAFYGMFNSLSQTLIKITSPGLPDFYQGTELWDLSLVDPDNRRPVDYEKRINFLEEIKSYSQDNMLSFIEELKTTPEDGRMKLFLIFQGLAVRKQYLEVYQQGTYIPLEITGDYSEHILAFGRTYGQTITITIVPRFLTNLVEPTQFPLGEKIWKDTAIEIPEDWETDWKDTITNQSIKGSYSLKIGDILTVFPVALLVSSSSEL</sequence>
<dbReference type="InterPro" id="IPR006047">
    <property type="entry name" value="GH13_cat_dom"/>
</dbReference>
<protein>
    <submittedName>
        <fullName evidence="2">Maltooligosyltrehalose synthase</fullName>
    </submittedName>
</protein>
<gene>
    <name evidence="2" type="ORF">PL8927_480017</name>
</gene>
<accession>A0A7Z9BJY0</accession>
<organism evidence="2 3">
    <name type="scientific">Planktothrix serta PCC 8927</name>
    <dbReference type="NCBI Taxonomy" id="671068"/>
    <lineage>
        <taxon>Bacteria</taxon>
        <taxon>Bacillati</taxon>
        <taxon>Cyanobacteriota</taxon>
        <taxon>Cyanophyceae</taxon>
        <taxon>Oscillatoriophycideae</taxon>
        <taxon>Oscillatoriales</taxon>
        <taxon>Microcoleaceae</taxon>
        <taxon>Planktothrix</taxon>
    </lineage>
</organism>
<dbReference type="PANTHER" id="PTHR10357:SF216">
    <property type="entry name" value="MALTOOLIGOSYL TREHALOSE SYNTHASE-RELATED"/>
    <property type="match status" value="1"/>
</dbReference>
<feature type="domain" description="Glycosyl hydrolase family 13 catalytic" evidence="1">
    <location>
        <begin position="5"/>
        <end position="509"/>
    </location>
</feature>
<dbReference type="SMART" id="SM00642">
    <property type="entry name" value="Aamy"/>
    <property type="match status" value="1"/>
</dbReference>
<dbReference type="PANTHER" id="PTHR10357">
    <property type="entry name" value="ALPHA-AMYLASE FAMILY MEMBER"/>
    <property type="match status" value="1"/>
</dbReference>
<dbReference type="GO" id="GO:0047470">
    <property type="term" value="F:(1,4)-alpha-D-glucan 1-alpha-D-glucosylmutase activity"/>
    <property type="evidence" value="ECO:0007669"/>
    <property type="project" value="TreeGrafter"/>
</dbReference>
<dbReference type="Proteomes" id="UP000184550">
    <property type="component" value="Unassembled WGS sequence"/>
</dbReference>
<dbReference type="GO" id="GO:0030980">
    <property type="term" value="P:alpha-glucan catabolic process"/>
    <property type="evidence" value="ECO:0007669"/>
    <property type="project" value="TreeGrafter"/>
</dbReference>